<sequence>MRARLVFSLPLLLAVPASAHEAVSPVDRLIHEQMLVLDTHLDTPMLFERPGWQFDERHEYAWDLSQVDLPRMAEGGLDGGFFVIYTPQGELTPEGYRKARDAALMRAMAIQRVMAANGDKIALATTAADAERLDKMGKRIAYQSIENSYPLGEDLSLLETFYKFGVRMAGPVHSKNNQFADSTTDTPRWNGLSPLGKEWVKEMNRLGMVVDGSHSSDAALEQLIELSATPVILSHSGPRALYDHPRNVPDALMRKLAASGGVMQMNSLFLGAGDSSDERSAIEDRQAKWLDLTPAERRQLVADKAALDARQRSNEADFETYMKSLLYAIEVMGVDHVGLGADWDGGGGLAGIEDIAALPRITARLRKAGYSDADIEKIWSGNVLRLLRQAEAHAQGRSRSE</sequence>
<evidence type="ECO:0000313" key="3">
    <source>
        <dbReference type="Proteomes" id="UP000245916"/>
    </source>
</evidence>
<dbReference type="Pfam" id="PF01244">
    <property type="entry name" value="Peptidase_M19"/>
    <property type="match status" value="1"/>
</dbReference>
<protein>
    <submittedName>
        <fullName evidence="2">Peptidase M19</fullName>
    </submittedName>
</protein>
<dbReference type="EMBL" id="QFFF01000001">
    <property type="protein sequence ID" value="PWG02879.1"/>
    <property type="molecule type" value="Genomic_DNA"/>
</dbReference>
<dbReference type="GO" id="GO:0006508">
    <property type="term" value="P:proteolysis"/>
    <property type="evidence" value="ECO:0007669"/>
    <property type="project" value="InterPro"/>
</dbReference>
<comment type="caution">
    <text evidence="2">The sequence shown here is derived from an EMBL/GenBank/DDBJ whole genome shotgun (WGS) entry which is preliminary data.</text>
</comment>
<dbReference type="InterPro" id="IPR032466">
    <property type="entry name" value="Metal_Hydrolase"/>
</dbReference>
<dbReference type="GO" id="GO:0070573">
    <property type="term" value="F:metallodipeptidase activity"/>
    <property type="evidence" value="ECO:0007669"/>
    <property type="project" value="InterPro"/>
</dbReference>
<dbReference type="SUPFAM" id="SSF51556">
    <property type="entry name" value="Metallo-dependent hydrolases"/>
    <property type="match status" value="1"/>
</dbReference>
<dbReference type="RefSeq" id="WP_109271017.1">
    <property type="nucleotide sequence ID" value="NZ_QFFF01000001.1"/>
</dbReference>
<dbReference type="OrthoDB" id="9804920at2"/>
<evidence type="ECO:0000256" key="1">
    <source>
        <dbReference type="SAM" id="SignalP"/>
    </source>
</evidence>
<gene>
    <name evidence="2" type="ORF">DF286_08360</name>
</gene>
<evidence type="ECO:0000313" key="2">
    <source>
        <dbReference type="EMBL" id="PWG02879.1"/>
    </source>
</evidence>
<reference evidence="2 3" key="1">
    <citation type="submission" date="2018-05" db="EMBL/GenBank/DDBJ databases">
        <title>Genome of Sphingosinicella humi QZX222.</title>
        <authorList>
            <person name="Qiao Z."/>
            <person name="Wang G."/>
        </authorList>
    </citation>
    <scope>NUCLEOTIDE SEQUENCE [LARGE SCALE GENOMIC DNA]</scope>
    <source>
        <strain evidence="2 3">QZX222</strain>
    </source>
</reference>
<dbReference type="CDD" id="cd01301">
    <property type="entry name" value="rDP_like"/>
    <property type="match status" value="1"/>
</dbReference>
<dbReference type="AlphaFoldDB" id="A0A2U2J3F4"/>
<dbReference type="Proteomes" id="UP000245916">
    <property type="component" value="Unassembled WGS sequence"/>
</dbReference>
<dbReference type="PANTHER" id="PTHR10443">
    <property type="entry name" value="MICROSOMAL DIPEPTIDASE"/>
    <property type="match status" value="1"/>
</dbReference>
<dbReference type="Gene3D" id="3.20.20.140">
    <property type="entry name" value="Metal-dependent hydrolases"/>
    <property type="match status" value="1"/>
</dbReference>
<organism evidence="2 3">
    <name type="scientific">Allosphingosinicella humi</name>
    <dbReference type="NCBI Taxonomy" id="2068657"/>
    <lineage>
        <taxon>Bacteria</taxon>
        <taxon>Pseudomonadati</taxon>
        <taxon>Pseudomonadota</taxon>
        <taxon>Alphaproteobacteria</taxon>
        <taxon>Sphingomonadales</taxon>
        <taxon>Sphingomonadaceae</taxon>
        <taxon>Allosphingosinicella</taxon>
    </lineage>
</organism>
<accession>A0A2U2J3F4</accession>
<proteinExistence type="predicted"/>
<dbReference type="PROSITE" id="PS51365">
    <property type="entry name" value="RENAL_DIPEPTIDASE_2"/>
    <property type="match status" value="1"/>
</dbReference>
<feature type="signal peptide" evidence="1">
    <location>
        <begin position="1"/>
        <end position="19"/>
    </location>
</feature>
<keyword evidence="3" id="KW-1185">Reference proteome</keyword>
<name>A0A2U2J3F4_9SPHN</name>
<keyword evidence="1" id="KW-0732">Signal</keyword>
<dbReference type="Gene3D" id="1.10.287.650">
    <property type="entry name" value="L27 domain"/>
    <property type="match status" value="1"/>
</dbReference>
<dbReference type="PANTHER" id="PTHR10443:SF12">
    <property type="entry name" value="DIPEPTIDASE"/>
    <property type="match status" value="1"/>
</dbReference>
<feature type="chain" id="PRO_5015576474" evidence="1">
    <location>
        <begin position="20"/>
        <end position="401"/>
    </location>
</feature>
<dbReference type="InterPro" id="IPR008257">
    <property type="entry name" value="Pept_M19"/>
</dbReference>